<sequence>MELNTYQLHFSVSGPTSCNLEIDWVTKKRTFSHLPFQALQPSYVIRGSSTLKEASAKYVITTNIFHIYIRTKSKIAMNDNSLPLLEDGPACAMKPRGSQAAAPDRQSLAASIATLILTLPALLGSCCWPVLLAGIIGITATAGAKAISHTFSLALTLAILTNLAQFMAHKAAARKGKLTTWRRYGPTYLLLAATPLVLADQVRHCLQDSGIWPEPGSSMYIDDCDIHGLHSFFCLTPIGWIFSIFFTYSGFSLMMVSILWSTNLIGKLSRAWNGEQDCGCDEP</sequence>
<gene>
    <name evidence="2" type="ORF">CEUSTIGMA_g7641.t1</name>
</gene>
<comment type="caution">
    <text evidence="2">The sequence shown here is derived from an EMBL/GenBank/DDBJ whole genome shotgun (WGS) entry which is preliminary data.</text>
</comment>
<keyword evidence="1" id="KW-0472">Membrane</keyword>
<dbReference type="EMBL" id="BEGY01000049">
    <property type="protein sequence ID" value="GAX80203.1"/>
    <property type="molecule type" value="Genomic_DNA"/>
</dbReference>
<dbReference type="AlphaFoldDB" id="A0A250XAQ7"/>
<name>A0A250XAQ7_9CHLO</name>
<feature type="transmembrane region" description="Helical" evidence="1">
    <location>
        <begin position="146"/>
        <end position="164"/>
    </location>
</feature>
<accession>A0A250XAQ7</accession>
<protein>
    <submittedName>
        <fullName evidence="2">Uncharacterized protein</fullName>
    </submittedName>
</protein>
<feature type="transmembrane region" description="Helical" evidence="1">
    <location>
        <begin position="238"/>
        <end position="260"/>
    </location>
</feature>
<evidence type="ECO:0000256" key="1">
    <source>
        <dbReference type="SAM" id="Phobius"/>
    </source>
</evidence>
<evidence type="ECO:0000313" key="2">
    <source>
        <dbReference type="EMBL" id="GAX80203.1"/>
    </source>
</evidence>
<keyword evidence="1" id="KW-1133">Transmembrane helix</keyword>
<organism evidence="2 3">
    <name type="scientific">Chlamydomonas eustigma</name>
    <dbReference type="NCBI Taxonomy" id="1157962"/>
    <lineage>
        <taxon>Eukaryota</taxon>
        <taxon>Viridiplantae</taxon>
        <taxon>Chlorophyta</taxon>
        <taxon>core chlorophytes</taxon>
        <taxon>Chlorophyceae</taxon>
        <taxon>CS clade</taxon>
        <taxon>Chlamydomonadales</taxon>
        <taxon>Chlamydomonadaceae</taxon>
        <taxon>Chlamydomonas</taxon>
    </lineage>
</organism>
<reference evidence="2 3" key="1">
    <citation type="submission" date="2017-08" db="EMBL/GenBank/DDBJ databases">
        <title>Acidophilic green algal genome provides insights into adaptation to an acidic environment.</title>
        <authorList>
            <person name="Hirooka S."/>
            <person name="Hirose Y."/>
            <person name="Kanesaki Y."/>
            <person name="Higuchi S."/>
            <person name="Fujiwara T."/>
            <person name="Onuma R."/>
            <person name="Era A."/>
            <person name="Ohbayashi R."/>
            <person name="Uzuka A."/>
            <person name="Nozaki H."/>
            <person name="Yoshikawa H."/>
            <person name="Miyagishima S.Y."/>
        </authorList>
    </citation>
    <scope>NUCLEOTIDE SEQUENCE [LARGE SCALE GENOMIC DNA]</scope>
    <source>
        <strain evidence="2 3">NIES-2499</strain>
    </source>
</reference>
<dbReference type="OrthoDB" id="15899at2759"/>
<evidence type="ECO:0000313" key="3">
    <source>
        <dbReference type="Proteomes" id="UP000232323"/>
    </source>
</evidence>
<keyword evidence="1" id="KW-0812">Transmembrane</keyword>
<feature type="transmembrane region" description="Helical" evidence="1">
    <location>
        <begin position="115"/>
        <end position="140"/>
    </location>
</feature>
<proteinExistence type="predicted"/>
<dbReference type="Proteomes" id="UP000232323">
    <property type="component" value="Unassembled WGS sequence"/>
</dbReference>
<keyword evidence="3" id="KW-1185">Reference proteome</keyword>